<dbReference type="Proteomes" id="UP000000260">
    <property type="component" value="Chromosome"/>
</dbReference>
<organism evidence="1 2">
    <name type="scientific">Cronobacter sakazakii (strain ATCC BAA-894)</name>
    <name type="common">Enterobacter sakazakii</name>
    <dbReference type="NCBI Taxonomy" id="290339"/>
    <lineage>
        <taxon>Bacteria</taxon>
        <taxon>Pseudomonadati</taxon>
        <taxon>Pseudomonadota</taxon>
        <taxon>Gammaproteobacteria</taxon>
        <taxon>Enterobacterales</taxon>
        <taxon>Enterobacteriaceae</taxon>
        <taxon>Cronobacter</taxon>
    </lineage>
</organism>
<gene>
    <name evidence="1" type="ordered locus">ESA_02490</name>
</gene>
<sequence length="72" mass="8262">MIYVKLYQKTSACLCGIMMKRCLFFVIELIRVKEEKIKSANYVPAHLKSRNELISLKELMSGQAAAGQQPLW</sequence>
<evidence type="ECO:0000313" key="1">
    <source>
        <dbReference type="EMBL" id="ABU77735.1"/>
    </source>
</evidence>
<evidence type="ECO:0000313" key="2">
    <source>
        <dbReference type="Proteomes" id="UP000000260"/>
    </source>
</evidence>
<protein>
    <submittedName>
        <fullName evidence="1">Uncharacterized protein</fullName>
    </submittedName>
</protein>
<keyword evidence="2" id="KW-1185">Reference proteome</keyword>
<proteinExistence type="predicted"/>
<dbReference type="KEGG" id="esa:ESA_02490"/>
<name>A7MF24_CROS8</name>
<accession>A7MF24</accession>
<dbReference type="EMBL" id="CP000783">
    <property type="protein sequence ID" value="ABU77735.1"/>
    <property type="molecule type" value="Genomic_DNA"/>
</dbReference>
<dbReference type="HOGENOM" id="CLU_2715595_0_0_6"/>
<dbReference type="AlphaFoldDB" id="A7MF24"/>
<reference evidence="1 2" key="1">
    <citation type="journal article" date="2010" name="PLoS ONE">
        <title>Genome sequence of Cronobacter sakazakii BAA-894 and comparative genomic hybridization analysis with other Cronobacter species.</title>
        <authorList>
            <person name="Kucerova E."/>
            <person name="Clifton S.W."/>
            <person name="Xia X.Q."/>
            <person name="Long F."/>
            <person name="Porwollik S."/>
            <person name="Fulton L."/>
            <person name="Fronick C."/>
            <person name="Minx P."/>
            <person name="Kyung K."/>
            <person name="Warren W."/>
            <person name="Fulton R."/>
            <person name="Feng D."/>
            <person name="Wollam A."/>
            <person name="Shah N."/>
            <person name="Bhonagiri V."/>
            <person name="Nash W.E."/>
            <person name="Hallsworth-Pepin K."/>
            <person name="Wilson R.K."/>
            <person name="McClelland M."/>
            <person name="Forsythe S.J."/>
        </authorList>
    </citation>
    <scope>NUCLEOTIDE SEQUENCE [LARGE SCALE GENOMIC DNA]</scope>
    <source>
        <strain evidence="1 2">ATCC BAA-894</strain>
    </source>
</reference>